<reference evidence="11 12" key="1">
    <citation type="submission" date="2019-07" db="EMBL/GenBank/DDBJ databases">
        <title>Whole genome shotgun sequence of Halomonas halophila NBRC 102604.</title>
        <authorList>
            <person name="Hosoyama A."/>
            <person name="Uohara A."/>
            <person name="Ohji S."/>
            <person name="Ichikawa N."/>
        </authorList>
    </citation>
    <scope>NUCLEOTIDE SEQUENCE [LARGE SCALE GENOMIC DNA]</scope>
    <source>
        <strain evidence="11 12">NBRC 102604</strain>
    </source>
</reference>
<evidence type="ECO:0000256" key="9">
    <source>
        <dbReference type="RuleBase" id="RU003960"/>
    </source>
</evidence>
<evidence type="ECO:0000259" key="10">
    <source>
        <dbReference type="Pfam" id="PF00590"/>
    </source>
</evidence>
<dbReference type="EC" id="2.1.1.107" evidence="3"/>
<protein>
    <recommendedName>
        <fullName evidence="3">uroporphyrinogen-III C-methyltransferase</fullName>
        <ecNumber evidence="3">2.1.1.107</ecNumber>
    </recommendedName>
</protein>
<dbReference type="CDD" id="cd11642">
    <property type="entry name" value="SUMT"/>
    <property type="match status" value="1"/>
</dbReference>
<evidence type="ECO:0000256" key="4">
    <source>
        <dbReference type="ARBA" id="ARBA00022603"/>
    </source>
</evidence>
<comment type="caution">
    <text evidence="11">The sequence shown here is derived from an EMBL/GenBank/DDBJ whole genome shotgun (WGS) entry which is preliminary data.</text>
</comment>
<accession>A0ABQ0U379</accession>
<keyword evidence="5 9" id="KW-0808">Transferase</keyword>
<comment type="pathway">
    <text evidence="1">Cofactor biosynthesis; adenosylcobalamin biosynthesis.</text>
</comment>
<proteinExistence type="inferred from homology"/>
<comment type="pathway">
    <text evidence="8">Porphyrin-containing compound metabolism; siroheme biosynthesis; precorrin-2 from uroporphyrinogen III: step 1/1.</text>
</comment>
<dbReference type="Pfam" id="PF00590">
    <property type="entry name" value="TP_methylase"/>
    <property type="match status" value="1"/>
</dbReference>
<dbReference type="RefSeq" id="WP_246124655.1">
    <property type="nucleotide sequence ID" value="NZ_BJUS01000009.1"/>
</dbReference>
<evidence type="ECO:0000256" key="6">
    <source>
        <dbReference type="ARBA" id="ARBA00022691"/>
    </source>
</evidence>
<dbReference type="Gene3D" id="3.30.950.10">
    <property type="entry name" value="Methyltransferase, Cobalt-precorrin-4 Transmethylase, Domain 2"/>
    <property type="match status" value="1"/>
</dbReference>
<evidence type="ECO:0000256" key="3">
    <source>
        <dbReference type="ARBA" id="ARBA00012162"/>
    </source>
</evidence>
<dbReference type="PANTHER" id="PTHR45790">
    <property type="entry name" value="SIROHEME SYNTHASE-RELATED"/>
    <property type="match status" value="1"/>
</dbReference>
<dbReference type="InterPro" id="IPR006366">
    <property type="entry name" value="CobA/CysG_C"/>
</dbReference>
<dbReference type="PANTHER" id="PTHR45790:SF1">
    <property type="entry name" value="SIROHEME SYNTHASE"/>
    <property type="match status" value="1"/>
</dbReference>
<dbReference type="InterPro" id="IPR003043">
    <property type="entry name" value="Uropor_MeTrfase_CS"/>
</dbReference>
<evidence type="ECO:0000256" key="8">
    <source>
        <dbReference type="ARBA" id="ARBA00025705"/>
    </source>
</evidence>
<dbReference type="InterPro" id="IPR050161">
    <property type="entry name" value="Siro_Cobalamin_biosynth"/>
</dbReference>
<dbReference type="InterPro" id="IPR014777">
    <property type="entry name" value="4pyrrole_Mease_sub1"/>
</dbReference>
<dbReference type="Proteomes" id="UP000321121">
    <property type="component" value="Unassembled WGS sequence"/>
</dbReference>
<dbReference type="NCBIfam" id="TIGR01469">
    <property type="entry name" value="cobA_cysG_Cterm"/>
    <property type="match status" value="1"/>
</dbReference>
<keyword evidence="4 9" id="KW-0489">Methyltransferase</keyword>
<dbReference type="SUPFAM" id="SSF53790">
    <property type="entry name" value="Tetrapyrrole methylase"/>
    <property type="match status" value="1"/>
</dbReference>
<comment type="similarity">
    <text evidence="2 9">Belongs to the precorrin methyltransferase family.</text>
</comment>
<evidence type="ECO:0000256" key="5">
    <source>
        <dbReference type="ARBA" id="ARBA00022679"/>
    </source>
</evidence>
<dbReference type="InterPro" id="IPR035996">
    <property type="entry name" value="4pyrrol_Methylase_sf"/>
</dbReference>
<keyword evidence="6" id="KW-0949">S-adenosyl-L-methionine</keyword>
<name>A0ABQ0U379_9GAMM</name>
<keyword evidence="7" id="KW-0627">Porphyrin biosynthesis</keyword>
<evidence type="ECO:0000313" key="11">
    <source>
        <dbReference type="EMBL" id="GEK72621.1"/>
    </source>
</evidence>
<dbReference type="NCBIfam" id="NF004790">
    <property type="entry name" value="PRK06136.1"/>
    <property type="match status" value="1"/>
</dbReference>
<gene>
    <name evidence="11" type="ORF">HHA04nite_11650</name>
</gene>
<dbReference type="InterPro" id="IPR000878">
    <property type="entry name" value="4pyrrol_Mease"/>
</dbReference>
<dbReference type="EMBL" id="BJUS01000009">
    <property type="protein sequence ID" value="GEK72621.1"/>
    <property type="molecule type" value="Genomic_DNA"/>
</dbReference>
<keyword evidence="12" id="KW-1185">Reference proteome</keyword>
<evidence type="ECO:0000256" key="7">
    <source>
        <dbReference type="ARBA" id="ARBA00023244"/>
    </source>
</evidence>
<dbReference type="PROSITE" id="PS00840">
    <property type="entry name" value="SUMT_2"/>
    <property type="match status" value="1"/>
</dbReference>
<dbReference type="InterPro" id="IPR014776">
    <property type="entry name" value="4pyrrole_Mease_sub2"/>
</dbReference>
<evidence type="ECO:0000256" key="2">
    <source>
        <dbReference type="ARBA" id="ARBA00005879"/>
    </source>
</evidence>
<dbReference type="Gene3D" id="3.40.1010.10">
    <property type="entry name" value="Cobalt-precorrin-4 Transmethylase, Domain 1"/>
    <property type="match status" value="1"/>
</dbReference>
<evidence type="ECO:0000313" key="12">
    <source>
        <dbReference type="Proteomes" id="UP000321121"/>
    </source>
</evidence>
<evidence type="ECO:0000256" key="1">
    <source>
        <dbReference type="ARBA" id="ARBA00004953"/>
    </source>
</evidence>
<feature type="domain" description="Tetrapyrrole methylase" evidence="10">
    <location>
        <begin position="65"/>
        <end position="275"/>
    </location>
</feature>
<organism evidence="11 12">
    <name type="scientific">Halomonas halophila</name>
    <dbReference type="NCBI Taxonomy" id="29573"/>
    <lineage>
        <taxon>Bacteria</taxon>
        <taxon>Pseudomonadati</taxon>
        <taxon>Pseudomonadota</taxon>
        <taxon>Gammaproteobacteria</taxon>
        <taxon>Oceanospirillales</taxon>
        <taxon>Halomonadaceae</taxon>
        <taxon>Halomonas</taxon>
    </lineage>
</organism>
<sequence>MRAPSKPRPPFASPDALRRGFSALARLGSARLGLGLSPRWRSGRVGEAEDDAARLSLRGECRPGRVYLVGAGSGDVELLTLKAARLLAQADAVVYDRLVGKEVLALIPAGRERYYVGKASGHHSVPQDEIGALLVTLAGQGKSVVRLKGGDPGVFGRMGEELAALAEAGVSAEIVPGITAASAACASMGIPLTDRAHAQQLRFITAQLCREGGAPDWQALARRDETLVFYMGLAKVEAICAGLRGAGLPDDWPIMLVANASQPEQAALVGTLGDMPARLAETPLPSPCLIVVGSVVRMADWTPAPWPPAWASPLAQRASSSCHARGASSRV</sequence>